<evidence type="ECO:0000313" key="4">
    <source>
        <dbReference type="Proteomes" id="UP001187471"/>
    </source>
</evidence>
<dbReference type="PANTHER" id="PTHR35708">
    <property type="entry name" value="GB|AAD25831.1"/>
    <property type="match status" value="1"/>
</dbReference>
<comment type="caution">
    <text evidence="3">The sequence shown here is derived from an EMBL/GenBank/DDBJ whole genome shotgun (WGS) entry which is preliminary data.</text>
</comment>
<keyword evidence="4" id="KW-1185">Reference proteome</keyword>
<keyword evidence="2" id="KW-0812">Transmembrane</keyword>
<keyword evidence="2" id="KW-0472">Membrane</keyword>
<protein>
    <submittedName>
        <fullName evidence="3">Uncharacterized protein</fullName>
    </submittedName>
</protein>
<feature type="region of interest" description="Disordered" evidence="1">
    <location>
        <begin position="126"/>
        <end position="148"/>
    </location>
</feature>
<feature type="compositionally biased region" description="Acidic residues" evidence="1">
    <location>
        <begin position="134"/>
        <end position="145"/>
    </location>
</feature>
<gene>
    <name evidence="3" type="ORF">RJ640_011902</name>
</gene>
<evidence type="ECO:0000256" key="2">
    <source>
        <dbReference type="SAM" id="Phobius"/>
    </source>
</evidence>
<dbReference type="Proteomes" id="UP001187471">
    <property type="component" value="Unassembled WGS sequence"/>
</dbReference>
<organism evidence="3 4">
    <name type="scientific">Escallonia rubra</name>
    <dbReference type="NCBI Taxonomy" id="112253"/>
    <lineage>
        <taxon>Eukaryota</taxon>
        <taxon>Viridiplantae</taxon>
        <taxon>Streptophyta</taxon>
        <taxon>Embryophyta</taxon>
        <taxon>Tracheophyta</taxon>
        <taxon>Spermatophyta</taxon>
        <taxon>Magnoliopsida</taxon>
        <taxon>eudicotyledons</taxon>
        <taxon>Gunneridae</taxon>
        <taxon>Pentapetalae</taxon>
        <taxon>asterids</taxon>
        <taxon>campanulids</taxon>
        <taxon>Escalloniales</taxon>
        <taxon>Escalloniaceae</taxon>
        <taxon>Escallonia</taxon>
    </lineage>
</organism>
<sequence length="242" mass="26858">MKLESTSTGEMALPLYSSRTPMPWIAALISFLTYAKLSGHGFFSLFMASMVLILSIVVLKFLKRKPVLLGKSDQDLTLCRASDQNGSLQVEEEVVSKLLLLNGTQSAGDKVEEAQETEVDQLHDYLVGSKESDSETESTSEDSDIDWPYSGNVGCSDDSISDEESLIEIALPSGHYVSPKEEEEPKFNLQHKLPNFSPDTIFAENGLKELYSEINDMNEEENLIEIDISMGSIICSRFEINV</sequence>
<dbReference type="PANTHER" id="PTHR35708:SF3">
    <property type="entry name" value="GB|AAD25831.1"/>
    <property type="match status" value="1"/>
</dbReference>
<dbReference type="EMBL" id="JAVXUO010001132">
    <property type="protein sequence ID" value="KAK2985674.1"/>
    <property type="molecule type" value="Genomic_DNA"/>
</dbReference>
<proteinExistence type="predicted"/>
<feature type="transmembrane region" description="Helical" evidence="2">
    <location>
        <begin position="21"/>
        <end position="37"/>
    </location>
</feature>
<name>A0AA88RHI2_9ASTE</name>
<evidence type="ECO:0000313" key="3">
    <source>
        <dbReference type="EMBL" id="KAK2985674.1"/>
    </source>
</evidence>
<feature type="transmembrane region" description="Helical" evidence="2">
    <location>
        <begin position="43"/>
        <end position="62"/>
    </location>
</feature>
<reference evidence="3" key="1">
    <citation type="submission" date="2022-12" db="EMBL/GenBank/DDBJ databases">
        <title>Draft genome assemblies for two species of Escallonia (Escalloniales).</title>
        <authorList>
            <person name="Chanderbali A."/>
            <person name="Dervinis C."/>
            <person name="Anghel I."/>
            <person name="Soltis D."/>
            <person name="Soltis P."/>
            <person name="Zapata F."/>
        </authorList>
    </citation>
    <scope>NUCLEOTIDE SEQUENCE</scope>
    <source>
        <strain evidence="3">UCBG92.1500</strain>
        <tissue evidence="3">Leaf</tissue>
    </source>
</reference>
<keyword evidence="2" id="KW-1133">Transmembrane helix</keyword>
<dbReference type="AlphaFoldDB" id="A0AA88RHI2"/>
<accession>A0AA88RHI2</accession>
<evidence type="ECO:0000256" key="1">
    <source>
        <dbReference type="SAM" id="MobiDB-lite"/>
    </source>
</evidence>